<dbReference type="GeneID" id="70099324"/>
<evidence type="ECO:0000313" key="1">
    <source>
        <dbReference type="EMBL" id="NNA98348.1"/>
    </source>
</evidence>
<gene>
    <name evidence="1" type="ORF">HBO33_24610</name>
</gene>
<sequence>MTDKPTAFDVQAKYPNEQIQRSCEERLKQLRTAQSRDQVRLEFHQGQGYLQALVDAGLITRQEGGVISCQLIETMVQASSRLSDEGAQ</sequence>
<dbReference type="EMBL" id="JAAQYP010000054">
    <property type="protein sequence ID" value="NNA98348.1"/>
    <property type="molecule type" value="Genomic_DNA"/>
</dbReference>
<organism evidence="1 2">
    <name type="scientific">Pseudomonas gessardii</name>
    <dbReference type="NCBI Taxonomy" id="78544"/>
    <lineage>
        <taxon>Bacteria</taxon>
        <taxon>Pseudomonadati</taxon>
        <taxon>Pseudomonadota</taxon>
        <taxon>Gammaproteobacteria</taxon>
        <taxon>Pseudomonadales</taxon>
        <taxon>Pseudomonadaceae</taxon>
        <taxon>Pseudomonas</taxon>
    </lineage>
</organism>
<name>A0A7Y1MUB8_9PSED</name>
<comment type="caution">
    <text evidence="1">The sequence shown here is derived from an EMBL/GenBank/DDBJ whole genome shotgun (WGS) entry which is preliminary data.</text>
</comment>
<dbReference type="AlphaFoldDB" id="A0A7Y1MUB8"/>
<evidence type="ECO:0000313" key="2">
    <source>
        <dbReference type="Proteomes" id="UP000542111"/>
    </source>
</evidence>
<proteinExistence type="predicted"/>
<accession>A0A7Y1MUB8</accession>
<protein>
    <submittedName>
        <fullName evidence="1">Uncharacterized protein</fullName>
    </submittedName>
</protein>
<dbReference type="RefSeq" id="WP_076965110.1">
    <property type="nucleotide sequence ID" value="NZ_CBCRYT010000084.1"/>
</dbReference>
<reference evidence="1 2" key="1">
    <citation type="journal article" date="2020" name="Front. Microbiol.">
        <title>Genetic Organization of the aprX-lipA2 Operon Affects the Proteolytic Potential of Pseudomonas Species in Milk.</title>
        <authorList>
            <person name="Maier C."/>
            <person name="Huptas C."/>
            <person name="von Neubeck M."/>
            <person name="Scherer S."/>
            <person name="Wenning M."/>
            <person name="Lucking G."/>
        </authorList>
    </citation>
    <scope>NUCLEOTIDE SEQUENCE [LARGE SCALE GENOMIC DNA]</scope>
    <source>
        <strain evidence="1 2">G4779</strain>
    </source>
</reference>
<dbReference type="Proteomes" id="UP000542111">
    <property type="component" value="Unassembled WGS sequence"/>
</dbReference>